<dbReference type="EMBL" id="BAABIC010000003">
    <property type="protein sequence ID" value="GAA4680804.1"/>
    <property type="molecule type" value="Genomic_DNA"/>
</dbReference>
<dbReference type="RefSeq" id="WP_345378988.1">
    <property type="nucleotide sequence ID" value="NZ_BAABIC010000003.1"/>
</dbReference>
<protein>
    <recommendedName>
        <fullName evidence="3">Lipoprotein</fullName>
    </recommendedName>
</protein>
<reference evidence="2" key="1">
    <citation type="journal article" date="2019" name="Int. J. Syst. Evol. Microbiol.">
        <title>The Global Catalogue of Microorganisms (GCM) 10K type strain sequencing project: providing services to taxonomists for standard genome sequencing and annotation.</title>
        <authorList>
            <consortium name="The Broad Institute Genomics Platform"/>
            <consortium name="The Broad Institute Genome Sequencing Center for Infectious Disease"/>
            <person name="Wu L."/>
            <person name="Ma J."/>
        </authorList>
    </citation>
    <scope>NUCLEOTIDE SEQUENCE [LARGE SCALE GENOMIC DNA]</scope>
    <source>
        <strain evidence="2">JCM 18055</strain>
    </source>
</reference>
<keyword evidence="2" id="KW-1185">Reference proteome</keyword>
<organism evidence="1 2">
    <name type="scientific">Pseudonocardia yuanmonensis</name>
    <dbReference type="NCBI Taxonomy" id="1095914"/>
    <lineage>
        <taxon>Bacteria</taxon>
        <taxon>Bacillati</taxon>
        <taxon>Actinomycetota</taxon>
        <taxon>Actinomycetes</taxon>
        <taxon>Pseudonocardiales</taxon>
        <taxon>Pseudonocardiaceae</taxon>
        <taxon>Pseudonocardia</taxon>
    </lineage>
</organism>
<evidence type="ECO:0008006" key="3">
    <source>
        <dbReference type="Google" id="ProtNLM"/>
    </source>
</evidence>
<evidence type="ECO:0000313" key="2">
    <source>
        <dbReference type="Proteomes" id="UP001500325"/>
    </source>
</evidence>
<proteinExistence type="predicted"/>
<evidence type="ECO:0000313" key="1">
    <source>
        <dbReference type="EMBL" id="GAA4680804.1"/>
    </source>
</evidence>
<comment type="caution">
    <text evidence="1">The sequence shown here is derived from an EMBL/GenBank/DDBJ whole genome shotgun (WGS) entry which is preliminary data.</text>
</comment>
<gene>
    <name evidence="1" type="ORF">GCM10023215_12830</name>
</gene>
<dbReference type="Proteomes" id="UP001500325">
    <property type="component" value="Unassembled WGS sequence"/>
</dbReference>
<name>A0ABP8W6Z1_9PSEU</name>
<dbReference type="PROSITE" id="PS51257">
    <property type="entry name" value="PROKAR_LIPOPROTEIN"/>
    <property type="match status" value="1"/>
</dbReference>
<accession>A0ABP8W6Z1</accession>
<sequence length="141" mass="14539">MRRLAAARGGPIRVASALPVALVAPLLLAGCGTVSSGAETVARQFVDASAAGDVRTECALLAPATRDTLEHQRGGPCETELGPLALPRGTVVGAEEWSDRAQVRTTADTLFLTRTSEGWRIAAAGCVPRGEAPYVCTVEGP</sequence>